<sequence length="456" mass="50866">MSGDKMMLCLEQKMKDYNDTKGELCVKMETTTDGQTVICDLHATDEASTFQVELQQGNGLCRLFSPAGAFPLGVVITSSESQSTLTAAFQLFNSILPDYAFFGNFGGPNIFMTDDCTSLRMALSTVYPRHSGGGSGTARRWRRKTDRISLTCSGTSSMLLSEEDQETKYVRMSEQDETCQMYPKYKEHVATIFERKASWSLAARQDLRIRGYNTTAYCEASMRILKDKILHRLKAYNICQLMDFMLTRLEDYNTRKLTDIANNCLGASLLVSRFYLSTKDVQSSSIDQLENGAPSLDIDESTDTIPPSVASSSHVGEQDPKIVAIRSLQAQADLINARNRRPPSQEAALGEQLKDIFETLVCKMENDDEMKDACKKFVSNYQKITTDSHLISSLHTFGKYSGASTSLQRKFKSGGLQTSTKIGVQPTAVARRKMPMGGRRRLTARRPSKSAFTPEH</sequence>
<dbReference type="STRING" id="307972.A0A2G8JFR3"/>
<evidence type="ECO:0000313" key="3">
    <source>
        <dbReference type="Proteomes" id="UP000230750"/>
    </source>
</evidence>
<dbReference type="PANTHER" id="PTHR35385">
    <property type="entry name" value="PROTEIN B, PUTATIVE-RELATED-RELATED"/>
    <property type="match status" value="1"/>
</dbReference>
<proteinExistence type="predicted"/>
<name>A0A2G8JFR3_STIJA</name>
<evidence type="ECO:0000256" key="1">
    <source>
        <dbReference type="SAM" id="MobiDB-lite"/>
    </source>
</evidence>
<dbReference type="OrthoDB" id="6582261at2759"/>
<accession>A0A2G8JFR3</accession>
<keyword evidence="3" id="KW-1185">Reference proteome</keyword>
<feature type="region of interest" description="Disordered" evidence="1">
    <location>
        <begin position="292"/>
        <end position="316"/>
    </location>
</feature>
<comment type="caution">
    <text evidence="2">The sequence shown here is derived from an EMBL/GenBank/DDBJ whole genome shotgun (WGS) entry which is preliminary data.</text>
</comment>
<dbReference type="AlphaFoldDB" id="A0A2G8JFR3"/>
<reference evidence="2 3" key="1">
    <citation type="journal article" date="2017" name="PLoS Biol.">
        <title>The sea cucumber genome provides insights into morphological evolution and visceral regeneration.</title>
        <authorList>
            <person name="Zhang X."/>
            <person name="Sun L."/>
            <person name="Yuan J."/>
            <person name="Sun Y."/>
            <person name="Gao Y."/>
            <person name="Zhang L."/>
            <person name="Li S."/>
            <person name="Dai H."/>
            <person name="Hamel J.F."/>
            <person name="Liu C."/>
            <person name="Yu Y."/>
            <person name="Liu S."/>
            <person name="Lin W."/>
            <person name="Guo K."/>
            <person name="Jin S."/>
            <person name="Xu P."/>
            <person name="Storey K.B."/>
            <person name="Huan P."/>
            <person name="Zhang T."/>
            <person name="Zhou Y."/>
            <person name="Zhang J."/>
            <person name="Lin C."/>
            <person name="Li X."/>
            <person name="Xing L."/>
            <person name="Huo D."/>
            <person name="Sun M."/>
            <person name="Wang L."/>
            <person name="Mercier A."/>
            <person name="Li F."/>
            <person name="Yang H."/>
            <person name="Xiang J."/>
        </authorList>
    </citation>
    <scope>NUCLEOTIDE SEQUENCE [LARGE SCALE GENOMIC DNA]</scope>
    <source>
        <strain evidence="2">Shaxun</strain>
        <tissue evidence="2">Muscle</tissue>
    </source>
</reference>
<organism evidence="2 3">
    <name type="scientific">Stichopus japonicus</name>
    <name type="common">Sea cucumber</name>
    <dbReference type="NCBI Taxonomy" id="307972"/>
    <lineage>
        <taxon>Eukaryota</taxon>
        <taxon>Metazoa</taxon>
        <taxon>Echinodermata</taxon>
        <taxon>Eleutherozoa</taxon>
        <taxon>Echinozoa</taxon>
        <taxon>Holothuroidea</taxon>
        <taxon>Aspidochirotacea</taxon>
        <taxon>Aspidochirotida</taxon>
        <taxon>Stichopodidae</taxon>
        <taxon>Apostichopus</taxon>
    </lineage>
</organism>
<gene>
    <name evidence="2" type="ORF">BSL78_28599</name>
</gene>
<evidence type="ECO:0000313" key="2">
    <source>
        <dbReference type="EMBL" id="PIK34575.1"/>
    </source>
</evidence>
<feature type="compositionally biased region" description="Polar residues" evidence="1">
    <location>
        <begin position="303"/>
        <end position="315"/>
    </location>
</feature>
<feature type="region of interest" description="Disordered" evidence="1">
    <location>
        <begin position="433"/>
        <end position="456"/>
    </location>
</feature>
<dbReference type="EMBL" id="MRZV01002133">
    <property type="protein sequence ID" value="PIK34575.1"/>
    <property type="molecule type" value="Genomic_DNA"/>
</dbReference>
<feature type="compositionally biased region" description="Basic residues" evidence="1">
    <location>
        <begin position="433"/>
        <end position="448"/>
    </location>
</feature>
<dbReference type="PANTHER" id="PTHR35385:SF2">
    <property type="entry name" value="PROTEIN B, PUTATIVE-RELATED"/>
    <property type="match status" value="1"/>
</dbReference>
<dbReference type="Proteomes" id="UP000230750">
    <property type="component" value="Unassembled WGS sequence"/>
</dbReference>
<protein>
    <submittedName>
        <fullName evidence="2">Uncharacterized protein</fullName>
    </submittedName>
</protein>